<dbReference type="Gene3D" id="3.90.550.10">
    <property type="entry name" value="Spore Coat Polysaccharide Biosynthesis Protein SpsA, Chain A"/>
    <property type="match status" value="1"/>
</dbReference>
<dbReference type="GO" id="GO:0005886">
    <property type="term" value="C:plasma membrane"/>
    <property type="evidence" value="ECO:0007669"/>
    <property type="project" value="UniProtKB-SubCell"/>
</dbReference>
<sequence>MPEHVVVIVPAHNEAAEIEGCLRSILAAADAGASPGLSVRIIAVADDCTDATLSIIDRVAADRPEVIPLVVPYGNVGRARNAAGQLALEWAAEGSGDPGAADLWLAFTDADSRVPTNWLVSHLAHARRGADCVVGTVAPRSEPGNADLVSAWYSLHRLADDHDHVFGANLGIRGSVFAAVGGCPPDSVGEDEALVAAVTSAGRVVHRTDDCRVITSARLQGRCHGGFAAYLRDLVRDGHSERHLTVTSAREE</sequence>
<evidence type="ECO:0000256" key="1">
    <source>
        <dbReference type="ARBA" id="ARBA00004236"/>
    </source>
</evidence>
<dbReference type="EMBL" id="CP065989">
    <property type="protein sequence ID" value="QQB16019.1"/>
    <property type="molecule type" value="Genomic_DNA"/>
</dbReference>
<evidence type="ECO:0000313" key="11">
    <source>
        <dbReference type="EMBL" id="QQB16019.1"/>
    </source>
</evidence>
<comment type="function">
    <text evidence="6">Catalyzes the glycosylation of 4,4'-diaponeurosporenoate, i.e. the esterification of glucose at the C1'' position with the carboxyl group of 4,4'-diaponeurosporenic acid, to form glycosyl-4,4'-diaponeurosporenoate. This is a step in the biosynthesis of staphyloxanthin, an orange pigment present in most staphylococci strains.</text>
</comment>
<protein>
    <recommendedName>
        <fullName evidence="9">4,4'-diaponeurosporenoate glycosyltransferase</fullName>
    </recommendedName>
</protein>
<dbReference type="InterPro" id="IPR029044">
    <property type="entry name" value="Nucleotide-diphossugar_trans"/>
</dbReference>
<keyword evidence="2" id="KW-1003">Cell membrane</keyword>
<accession>A0A7T4A2G4</accession>
<comment type="pathway">
    <text evidence="7">Carotenoid biosynthesis; staphyloxanthin biosynthesis; staphyloxanthin from farnesyl diphosphate: step 4/5.</text>
</comment>
<comment type="similarity">
    <text evidence="8">Belongs to the glycosyltransferase 2 family. CrtQ subfamily.</text>
</comment>
<dbReference type="AlphaFoldDB" id="A0A7T4A2G4"/>
<proteinExistence type="inferred from homology"/>
<keyword evidence="3" id="KW-0328">Glycosyltransferase</keyword>
<evidence type="ECO:0000256" key="3">
    <source>
        <dbReference type="ARBA" id="ARBA00022676"/>
    </source>
</evidence>
<evidence type="ECO:0000256" key="2">
    <source>
        <dbReference type="ARBA" id="ARBA00022475"/>
    </source>
</evidence>
<dbReference type="InterPro" id="IPR001173">
    <property type="entry name" value="Glyco_trans_2-like"/>
</dbReference>
<dbReference type="PANTHER" id="PTHR43646">
    <property type="entry name" value="GLYCOSYLTRANSFERASE"/>
    <property type="match status" value="1"/>
</dbReference>
<evidence type="ECO:0000256" key="7">
    <source>
        <dbReference type="ARBA" id="ARBA00037904"/>
    </source>
</evidence>
<evidence type="ECO:0000256" key="5">
    <source>
        <dbReference type="ARBA" id="ARBA00023136"/>
    </source>
</evidence>
<organism evidence="11 12">
    <name type="scientific">Brevibacterium casei</name>
    <dbReference type="NCBI Taxonomy" id="33889"/>
    <lineage>
        <taxon>Bacteria</taxon>
        <taxon>Bacillati</taxon>
        <taxon>Actinomycetota</taxon>
        <taxon>Actinomycetes</taxon>
        <taxon>Micrococcales</taxon>
        <taxon>Brevibacteriaceae</taxon>
        <taxon>Brevibacterium</taxon>
    </lineage>
</organism>
<gene>
    <name evidence="11" type="ORF">I6H47_05840</name>
</gene>
<dbReference type="GO" id="GO:0016757">
    <property type="term" value="F:glycosyltransferase activity"/>
    <property type="evidence" value="ECO:0007669"/>
    <property type="project" value="UniProtKB-KW"/>
</dbReference>
<dbReference type="PANTHER" id="PTHR43646:SF2">
    <property type="entry name" value="GLYCOSYLTRANSFERASE 2-LIKE DOMAIN-CONTAINING PROTEIN"/>
    <property type="match status" value="1"/>
</dbReference>
<name>A0A7T4A2G4_9MICO</name>
<dbReference type="SUPFAM" id="SSF53448">
    <property type="entry name" value="Nucleotide-diphospho-sugar transferases"/>
    <property type="match status" value="1"/>
</dbReference>
<evidence type="ECO:0000313" key="12">
    <source>
        <dbReference type="Proteomes" id="UP000595374"/>
    </source>
</evidence>
<evidence type="ECO:0000256" key="8">
    <source>
        <dbReference type="ARBA" id="ARBA00038120"/>
    </source>
</evidence>
<reference evidence="11 12" key="1">
    <citation type="submission" date="2020-12" db="EMBL/GenBank/DDBJ databases">
        <title>FDA dAtabase for Regulatory Grade micrObial Sequences (FDA-ARGOS): Supporting development and validation of Infectious Disease Dx tests.</title>
        <authorList>
            <person name="Sproer C."/>
            <person name="Gronow S."/>
            <person name="Severitt S."/>
            <person name="Schroder I."/>
            <person name="Tallon L."/>
            <person name="Sadzewicz L."/>
            <person name="Zhao X."/>
            <person name="Boylan J."/>
            <person name="Ott S."/>
            <person name="Bowen H."/>
            <person name="Vavikolanu K."/>
            <person name="Mehta A."/>
            <person name="Aluvathingal J."/>
            <person name="Nadendla S."/>
            <person name="Lowell S."/>
            <person name="Myers T."/>
            <person name="Yan Y."/>
            <person name="Sichtig H."/>
        </authorList>
    </citation>
    <scope>NUCLEOTIDE SEQUENCE [LARGE SCALE GENOMIC DNA]</scope>
    <source>
        <strain evidence="11 12">FDAARGOS_990</strain>
    </source>
</reference>
<evidence type="ECO:0000259" key="10">
    <source>
        <dbReference type="Pfam" id="PF00535"/>
    </source>
</evidence>
<dbReference type="Proteomes" id="UP000595374">
    <property type="component" value="Chromosome"/>
</dbReference>
<evidence type="ECO:0000256" key="9">
    <source>
        <dbReference type="ARBA" id="ARBA00040345"/>
    </source>
</evidence>
<dbReference type="Pfam" id="PF00535">
    <property type="entry name" value="Glycos_transf_2"/>
    <property type="match status" value="1"/>
</dbReference>
<keyword evidence="4 11" id="KW-0808">Transferase</keyword>
<evidence type="ECO:0000256" key="4">
    <source>
        <dbReference type="ARBA" id="ARBA00022679"/>
    </source>
</evidence>
<comment type="subcellular location">
    <subcellularLocation>
        <location evidence="1">Cell membrane</location>
    </subcellularLocation>
</comment>
<feature type="domain" description="Glycosyltransferase 2-like" evidence="10">
    <location>
        <begin position="7"/>
        <end position="145"/>
    </location>
</feature>
<evidence type="ECO:0000256" key="6">
    <source>
        <dbReference type="ARBA" id="ARBA00037281"/>
    </source>
</evidence>
<keyword evidence="5" id="KW-0472">Membrane</keyword>